<sequence>MTPEVWDYIFHQTNSMPKTAIKKEALEKMRNEFTYWYPVNLRASGKDLVPNHLTYYLYNHTAIWPTLKEMWPTGIRANGHLLLNSEKMSKSTGNFLTLTDALDKYGADGMRLALANAGDSIEDANFETQVADSGVLRL</sequence>
<evidence type="ECO:0000256" key="1">
    <source>
        <dbReference type="ARBA" id="ARBA00005594"/>
    </source>
</evidence>
<dbReference type="GO" id="GO:0006429">
    <property type="term" value="P:leucyl-tRNA aminoacylation"/>
    <property type="evidence" value="ECO:0007669"/>
    <property type="project" value="InterPro"/>
</dbReference>
<dbReference type="InterPro" id="IPR014729">
    <property type="entry name" value="Rossmann-like_a/b/a_fold"/>
</dbReference>
<protein>
    <recommendedName>
        <fullName evidence="7">Methionyl/Leucyl tRNA synthetase domain-containing protein</fullName>
    </recommendedName>
</protein>
<feature type="domain" description="Methionyl/Leucyl tRNA synthetase" evidence="7">
    <location>
        <begin position="30"/>
        <end position="129"/>
    </location>
</feature>
<dbReference type="Pfam" id="PF09334">
    <property type="entry name" value="tRNA-synt_1g"/>
    <property type="match status" value="1"/>
</dbReference>
<evidence type="ECO:0000256" key="5">
    <source>
        <dbReference type="ARBA" id="ARBA00022917"/>
    </source>
</evidence>
<evidence type="ECO:0000256" key="2">
    <source>
        <dbReference type="ARBA" id="ARBA00022598"/>
    </source>
</evidence>
<dbReference type="InterPro" id="IPR015413">
    <property type="entry name" value="Methionyl/Leucyl_tRNA_Synth"/>
</dbReference>
<evidence type="ECO:0000256" key="4">
    <source>
        <dbReference type="ARBA" id="ARBA00022840"/>
    </source>
</evidence>
<evidence type="ECO:0000313" key="9">
    <source>
        <dbReference type="Proteomes" id="UP001286313"/>
    </source>
</evidence>
<evidence type="ECO:0000256" key="6">
    <source>
        <dbReference type="ARBA" id="ARBA00023146"/>
    </source>
</evidence>
<dbReference type="GO" id="GO:0005524">
    <property type="term" value="F:ATP binding"/>
    <property type="evidence" value="ECO:0007669"/>
    <property type="project" value="UniProtKB-KW"/>
</dbReference>
<dbReference type="Gene3D" id="3.40.50.620">
    <property type="entry name" value="HUPs"/>
    <property type="match status" value="1"/>
</dbReference>
<evidence type="ECO:0000259" key="7">
    <source>
        <dbReference type="Pfam" id="PF09334"/>
    </source>
</evidence>
<keyword evidence="6" id="KW-0030">Aminoacyl-tRNA synthetase</keyword>
<proteinExistence type="inferred from homology"/>
<evidence type="ECO:0000256" key="3">
    <source>
        <dbReference type="ARBA" id="ARBA00022741"/>
    </source>
</evidence>
<comment type="caution">
    <text evidence="8">The sequence shown here is derived from an EMBL/GenBank/DDBJ whole genome shotgun (WGS) entry which is preliminary data.</text>
</comment>
<keyword evidence="9" id="KW-1185">Reference proteome</keyword>
<comment type="similarity">
    <text evidence="1">Belongs to the class-I aminoacyl-tRNA synthetase family.</text>
</comment>
<organism evidence="8 9">
    <name type="scientific">Petrolisthes cinctipes</name>
    <name type="common">Flat porcelain crab</name>
    <dbReference type="NCBI Taxonomy" id="88211"/>
    <lineage>
        <taxon>Eukaryota</taxon>
        <taxon>Metazoa</taxon>
        <taxon>Ecdysozoa</taxon>
        <taxon>Arthropoda</taxon>
        <taxon>Crustacea</taxon>
        <taxon>Multicrustacea</taxon>
        <taxon>Malacostraca</taxon>
        <taxon>Eumalacostraca</taxon>
        <taxon>Eucarida</taxon>
        <taxon>Decapoda</taxon>
        <taxon>Pleocyemata</taxon>
        <taxon>Anomura</taxon>
        <taxon>Galatheoidea</taxon>
        <taxon>Porcellanidae</taxon>
        <taxon>Petrolisthes</taxon>
    </lineage>
</organism>
<dbReference type="EMBL" id="JAWQEG010004040">
    <property type="protein sequence ID" value="KAK3863314.1"/>
    <property type="molecule type" value="Genomic_DNA"/>
</dbReference>
<dbReference type="Proteomes" id="UP001286313">
    <property type="component" value="Unassembled WGS sequence"/>
</dbReference>
<dbReference type="SUPFAM" id="SSF52374">
    <property type="entry name" value="Nucleotidylyl transferase"/>
    <property type="match status" value="1"/>
</dbReference>
<gene>
    <name evidence="8" type="ORF">Pcinc_030907</name>
</gene>
<reference evidence="8" key="1">
    <citation type="submission" date="2023-10" db="EMBL/GenBank/DDBJ databases">
        <title>Genome assemblies of two species of porcelain crab, Petrolisthes cinctipes and Petrolisthes manimaculis (Anomura: Porcellanidae).</title>
        <authorList>
            <person name="Angst P."/>
        </authorList>
    </citation>
    <scope>NUCLEOTIDE SEQUENCE</scope>
    <source>
        <strain evidence="8">PB745_01</strain>
        <tissue evidence="8">Gill</tissue>
    </source>
</reference>
<accession>A0AAE1EXT5</accession>
<keyword evidence="5" id="KW-0648">Protein biosynthesis</keyword>
<keyword evidence="3" id="KW-0547">Nucleotide-binding</keyword>
<evidence type="ECO:0000313" key="8">
    <source>
        <dbReference type="EMBL" id="KAK3863314.1"/>
    </source>
</evidence>
<dbReference type="PANTHER" id="PTHR45794">
    <property type="entry name" value="LEUCYL-TRNA SYNTHETASE"/>
    <property type="match status" value="1"/>
</dbReference>
<keyword evidence="2" id="KW-0436">Ligase</keyword>
<keyword evidence="4" id="KW-0067">ATP-binding</keyword>
<dbReference type="InterPro" id="IPR004493">
    <property type="entry name" value="Leu-tRNA-synth_Ia_arc/euk"/>
</dbReference>
<dbReference type="PANTHER" id="PTHR45794:SF1">
    <property type="entry name" value="LEUCINE--TRNA LIGASE, CYTOPLASMIC"/>
    <property type="match status" value="1"/>
</dbReference>
<name>A0AAE1EXT5_PETCI</name>
<dbReference type="GO" id="GO:0004823">
    <property type="term" value="F:leucine-tRNA ligase activity"/>
    <property type="evidence" value="ECO:0007669"/>
    <property type="project" value="InterPro"/>
</dbReference>
<dbReference type="AlphaFoldDB" id="A0AAE1EXT5"/>